<organism evidence="1 2">
    <name type="scientific">Mycobacterium deserti</name>
    <dbReference type="NCBI Taxonomy" id="2978347"/>
    <lineage>
        <taxon>Bacteria</taxon>
        <taxon>Bacillati</taxon>
        <taxon>Actinomycetota</taxon>
        <taxon>Actinomycetes</taxon>
        <taxon>Mycobacteriales</taxon>
        <taxon>Mycobacteriaceae</taxon>
        <taxon>Mycobacterium</taxon>
    </lineage>
</organism>
<sequence>MAAVVAAILRDPTARIGQVYELTGPQALDITGLAEQYWESGELASIGLSAHVAQHIATMARLHRNGRYDRGTDDVERIIGRRPQTVEQYIASNPHLFY</sequence>
<dbReference type="RefSeq" id="WP_260994896.1">
    <property type="nucleotide sequence ID" value="NZ_JAODWD010000005.1"/>
</dbReference>
<accession>A0ABT2MIA6</accession>
<evidence type="ECO:0000313" key="2">
    <source>
        <dbReference type="Proteomes" id="UP001206639"/>
    </source>
</evidence>
<gene>
    <name evidence="1" type="ORF">N4S67_20695</name>
</gene>
<protein>
    <submittedName>
        <fullName evidence="1">Uncharacterized protein</fullName>
    </submittedName>
</protein>
<dbReference type="EMBL" id="JAODWD010000005">
    <property type="protein sequence ID" value="MCT7660825.1"/>
    <property type="molecule type" value="Genomic_DNA"/>
</dbReference>
<dbReference type="Gene3D" id="3.40.50.720">
    <property type="entry name" value="NAD(P)-binding Rossmann-like Domain"/>
    <property type="match status" value="1"/>
</dbReference>
<evidence type="ECO:0000313" key="1">
    <source>
        <dbReference type="EMBL" id="MCT7660825.1"/>
    </source>
</evidence>
<name>A0ABT2MIA6_9MYCO</name>
<proteinExistence type="predicted"/>
<keyword evidence="2" id="KW-1185">Reference proteome</keyword>
<reference evidence="2" key="1">
    <citation type="submission" date="2023-07" db="EMBL/GenBank/DDBJ databases">
        <authorList>
            <person name="Deng Y."/>
            <person name="Zhang Y.-Q."/>
        </authorList>
    </citation>
    <scope>NUCLEOTIDE SEQUENCE [LARGE SCALE GENOMIC DNA]</scope>
    <source>
        <strain evidence="2">CPCC 205710</strain>
    </source>
</reference>
<comment type="caution">
    <text evidence="1">The sequence shown here is derived from an EMBL/GenBank/DDBJ whole genome shotgun (WGS) entry which is preliminary data.</text>
</comment>
<dbReference type="Proteomes" id="UP001206639">
    <property type="component" value="Unassembled WGS sequence"/>
</dbReference>